<accession>A0A1I2E0R5</accession>
<dbReference type="Pfam" id="PF14169">
    <property type="entry name" value="YdjO"/>
    <property type="match status" value="1"/>
</dbReference>
<dbReference type="STRING" id="1045775.SAMN05216378_4382"/>
<reference evidence="2" key="1">
    <citation type="submission" date="2016-10" db="EMBL/GenBank/DDBJ databases">
        <authorList>
            <person name="Varghese N."/>
            <person name="Submissions S."/>
        </authorList>
    </citation>
    <scope>NUCLEOTIDE SEQUENCE [LARGE SCALE GENOMIC DNA]</scope>
    <source>
        <strain evidence="2">CGMCC 1.10784</strain>
    </source>
</reference>
<keyword evidence="2" id="KW-1185">Reference proteome</keyword>
<name>A0A1I2E0R5_9BACL</name>
<dbReference type="EMBL" id="FOMT01000004">
    <property type="protein sequence ID" value="SFE86512.1"/>
    <property type="molecule type" value="Genomic_DNA"/>
</dbReference>
<protein>
    <submittedName>
        <fullName evidence="1">Cold-inducible protein YdjO</fullName>
    </submittedName>
</protein>
<gene>
    <name evidence="1" type="ORF">SAMN05216378_4382</name>
</gene>
<dbReference type="RefSeq" id="WP_091188539.1">
    <property type="nucleotide sequence ID" value="NZ_FOMT01000004.1"/>
</dbReference>
<dbReference type="AlphaFoldDB" id="A0A1I2E0R5"/>
<sequence length="69" mass="8102">MMYSRKKTVEELPTELTVVWSCSNEQCKGWMRDNFSLSEAPVCFQCQSPMIKEERMLATVENTSYSQRK</sequence>
<dbReference type="InterPro" id="IPR025916">
    <property type="entry name" value="YdjO"/>
</dbReference>
<dbReference type="Proteomes" id="UP000198855">
    <property type="component" value="Unassembled WGS sequence"/>
</dbReference>
<evidence type="ECO:0000313" key="1">
    <source>
        <dbReference type="EMBL" id="SFE86512.1"/>
    </source>
</evidence>
<evidence type="ECO:0000313" key="2">
    <source>
        <dbReference type="Proteomes" id="UP000198855"/>
    </source>
</evidence>
<dbReference type="OrthoDB" id="1955171at2"/>
<organism evidence="1 2">
    <name type="scientific">Paenibacillus catalpae</name>
    <dbReference type="NCBI Taxonomy" id="1045775"/>
    <lineage>
        <taxon>Bacteria</taxon>
        <taxon>Bacillati</taxon>
        <taxon>Bacillota</taxon>
        <taxon>Bacilli</taxon>
        <taxon>Bacillales</taxon>
        <taxon>Paenibacillaceae</taxon>
        <taxon>Paenibacillus</taxon>
    </lineage>
</organism>
<proteinExistence type="predicted"/>